<evidence type="ECO:0000256" key="2">
    <source>
        <dbReference type="ARBA" id="ARBA00022741"/>
    </source>
</evidence>
<dbReference type="Proteomes" id="UP000694385">
    <property type="component" value="Unassembled WGS sequence"/>
</dbReference>
<reference evidence="6" key="2">
    <citation type="submission" date="2025-09" db="UniProtKB">
        <authorList>
            <consortium name="Ensembl"/>
        </authorList>
    </citation>
    <scope>IDENTIFICATION</scope>
</reference>
<dbReference type="GO" id="GO:0140662">
    <property type="term" value="F:ATP-dependent protein folding chaperone"/>
    <property type="evidence" value="ECO:0007669"/>
    <property type="project" value="InterPro"/>
</dbReference>
<dbReference type="GO" id="GO:0051082">
    <property type="term" value="F:unfolded protein binding"/>
    <property type="evidence" value="ECO:0007669"/>
    <property type="project" value="InterPro"/>
</dbReference>
<protein>
    <recommendedName>
        <fullName evidence="8">T-complex protein 1 subunit alpha</fullName>
    </recommendedName>
</protein>
<dbReference type="Pfam" id="PF00118">
    <property type="entry name" value="Cpn60_TCP1"/>
    <property type="match status" value="1"/>
</dbReference>
<dbReference type="SUPFAM" id="SSF48592">
    <property type="entry name" value="GroEL equatorial domain-like"/>
    <property type="match status" value="1"/>
</dbReference>
<dbReference type="GO" id="GO:0005524">
    <property type="term" value="F:ATP binding"/>
    <property type="evidence" value="ECO:0007669"/>
    <property type="project" value="UniProtKB-KW"/>
</dbReference>
<evidence type="ECO:0000256" key="4">
    <source>
        <dbReference type="ARBA" id="ARBA00023186"/>
    </source>
</evidence>
<evidence type="ECO:0000256" key="5">
    <source>
        <dbReference type="RuleBase" id="RU004187"/>
    </source>
</evidence>
<organism evidence="6 7">
    <name type="scientific">Jaculus jaculus</name>
    <name type="common">Lesser Egyptian jerboa</name>
    <dbReference type="NCBI Taxonomy" id="51337"/>
    <lineage>
        <taxon>Eukaryota</taxon>
        <taxon>Metazoa</taxon>
        <taxon>Chordata</taxon>
        <taxon>Craniata</taxon>
        <taxon>Vertebrata</taxon>
        <taxon>Euteleostomi</taxon>
        <taxon>Mammalia</taxon>
        <taxon>Eutheria</taxon>
        <taxon>Euarchontoglires</taxon>
        <taxon>Glires</taxon>
        <taxon>Rodentia</taxon>
        <taxon>Myomorpha</taxon>
        <taxon>Dipodoidea</taxon>
        <taxon>Dipodidae</taxon>
        <taxon>Dipodinae</taxon>
        <taxon>Jaculus</taxon>
    </lineage>
</organism>
<reference evidence="6" key="1">
    <citation type="submission" date="2025-08" db="UniProtKB">
        <authorList>
            <consortium name="Ensembl"/>
        </authorList>
    </citation>
    <scope>IDENTIFICATION</scope>
</reference>
<comment type="similarity">
    <text evidence="1 5">Belongs to the TCP-1 chaperonin family.</text>
</comment>
<dbReference type="OMA" id="CELWLST"/>
<accession>A0A8C5JYF5</accession>
<keyword evidence="7" id="KW-1185">Reference proteome</keyword>
<keyword evidence="3 5" id="KW-0067">ATP-binding</keyword>
<dbReference type="AlphaFoldDB" id="A0A8C5JYF5"/>
<evidence type="ECO:0000256" key="1">
    <source>
        <dbReference type="ARBA" id="ARBA00008020"/>
    </source>
</evidence>
<dbReference type="Ensembl" id="ENSJJAT00000000317.1">
    <property type="protein sequence ID" value="ENSJJAP00000000288.1"/>
    <property type="gene ID" value="ENSJJAG00000000269.1"/>
</dbReference>
<dbReference type="PROSITE" id="PS00750">
    <property type="entry name" value="TCP1_1"/>
    <property type="match status" value="1"/>
</dbReference>
<dbReference type="InterPro" id="IPR002194">
    <property type="entry name" value="Chaperonin_TCP-1_CS"/>
</dbReference>
<dbReference type="Gene3D" id="1.10.560.10">
    <property type="entry name" value="GroEL-like equatorial domain"/>
    <property type="match status" value="1"/>
</dbReference>
<dbReference type="GO" id="GO:0016887">
    <property type="term" value="F:ATP hydrolysis activity"/>
    <property type="evidence" value="ECO:0007669"/>
    <property type="project" value="InterPro"/>
</dbReference>
<dbReference type="InterPro" id="IPR027413">
    <property type="entry name" value="GROEL-like_equatorial_sf"/>
</dbReference>
<sequence>RQGPMNQTVFGDHSTGEAIRSQNVMAAASIANIVKSSLGPVGLDKMLVDDIGDVTITNDGATILKLLEVEHPAAKVLCELADLQDKEVG</sequence>
<dbReference type="InterPro" id="IPR002423">
    <property type="entry name" value="Cpn60/GroEL/TCP-1"/>
</dbReference>
<dbReference type="PROSITE" id="PS00751">
    <property type="entry name" value="TCP1_2"/>
    <property type="match status" value="1"/>
</dbReference>
<dbReference type="InterPro" id="IPR017998">
    <property type="entry name" value="Chaperone_TCP-1"/>
</dbReference>
<keyword evidence="2 5" id="KW-0547">Nucleotide-binding</keyword>
<evidence type="ECO:0000313" key="6">
    <source>
        <dbReference type="Ensembl" id="ENSJJAP00000000288.1"/>
    </source>
</evidence>
<evidence type="ECO:0008006" key="8">
    <source>
        <dbReference type="Google" id="ProtNLM"/>
    </source>
</evidence>
<proteinExistence type="inferred from homology"/>
<dbReference type="PRINTS" id="PR00304">
    <property type="entry name" value="TCOMPLEXTCP1"/>
</dbReference>
<evidence type="ECO:0000313" key="7">
    <source>
        <dbReference type="Proteomes" id="UP000694385"/>
    </source>
</evidence>
<name>A0A8C5JYF5_JACJA</name>
<dbReference type="GeneTree" id="ENSGT00550000074878"/>
<keyword evidence="4 5" id="KW-0143">Chaperone</keyword>
<evidence type="ECO:0000256" key="3">
    <source>
        <dbReference type="ARBA" id="ARBA00022840"/>
    </source>
</evidence>
<dbReference type="PANTHER" id="PTHR11353">
    <property type="entry name" value="CHAPERONIN"/>
    <property type="match status" value="1"/>
</dbReference>